<feature type="compositionally biased region" description="Low complexity" evidence="1">
    <location>
        <begin position="41"/>
        <end position="66"/>
    </location>
</feature>
<dbReference type="AlphaFoldDB" id="D8LCS9"/>
<dbReference type="InParanoid" id="D8LCS9"/>
<feature type="region of interest" description="Disordered" evidence="1">
    <location>
        <begin position="221"/>
        <end position="259"/>
    </location>
</feature>
<dbReference type="EMBL" id="FN649734">
    <property type="protein sequence ID" value="CBN79592.1"/>
    <property type="molecule type" value="Genomic_DNA"/>
</dbReference>
<sequence length="299" mass="32274">MIENSSREPSCASRSDMSVTPEREKRRGGCAQTPPKDVTQAAAVRAPGRASAVEAVEPSAEAPIIPSNAPSSVMSQRDPPDRSRCLDALIVALTNAGDGQGWYTPTTQLQLASLDFCTACRAVPTVHLTVDGDVPARLKAGIDNGGASRVPAFRPRCVTWNKPIAALRGEDDVFADVRVLVLGHGLGRVGVRFNRWVDGLQLPPALQDLTFGQWYDRPIHKPRLSSDDRPHRVARLSEAAHNRPSRRHSAPDMARRRRASHVAALVDTAKPSRLKGGDILFVTGLGAALGKHQQCRCSL</sequence>
<evidence type="ECO:0000313" key="3">
    <source>
        <dbReference type="Proteomes" id="UP000002630"/>
    </source>
</evidence>
<accession>D8LCS9</accession>
<evidence type="ECO:0000256" key="1">
    <source>
        <dbReference type="SAM" id="MobiDB-lite"/>
    </source>
</evidence>
<reference evidence="2 3" key="1">
    <citation type="journal article" date="2010" name="Nature">
        <title>The Ectocarpus genome and the independent evolution of multicellularity in brown algae.</title>
        <authorList>
            <person name="Cock J.M."/>
            <person name="Sterck L."/>
            <person name="Rouze P."/>
            <person name="Scornet D."/>
            <person name="Allen A.E."/>
            <person name="Amoutzias G."/>
            <person name="Anthouard V."/>
            <person name="Artiguenave F."/>
            <person name="Aury J.M."/>
            <person name="Badger J.H."/>
            <person name="Beszteri B."/>
            <person name="Billiau K."/>
            <person name="Bonnet E."/>
            <person name="Bothwell J.H."/>
            <person name="Bowler C."/>
            <person name="Boyen C."/>
            <person name="Brownlee C."/>
            <person name="Carrano C.J."/>
            <person name="Charrier B."/>
            <person name="Cho G.Y."/>
            <person name="Coelho S.M."/>
            <person name="Collen J."/>
            <person name="Corre E."/>
            <person name="Da Silva C."/>
            <person name="Delage L."/>
            <person name="Delaroque N."/>
            <person name="Dittami S.M."/>
            <person name="Doulbeau S."/>
            <person name="Elias M."/>
            <person name="Farnham G."/>
            <person name="Gachon C.M."/>
            <person name="Gschloessl B."/>
            <person name="Heesch S."/>
            <person name="Jabbari K."/>
            <person name="Jubin C."/>
            <person name="Kawai H."/>
            <person name="Kimura K."/>
            <person name="Kloareg B."/>
            <person name="Kupper F.C."/>
            <person name="Lang D."/>
            <person name="Le Bail A."/>
            <person name="Leblanc C."/>
            <person name="Lerouge P."/>
            <person name="Lohr M."/>
            <person name="Lopez P.J."/>
            <person name="Martens C."/>
            <person name="Maumus F."/>
            <person name="Michel G."/>
            <person name="Miranda-Saavedra D."/>
            <person name="Morales J."/>
            <person name="Moreau H."/>
            <person name="Motomura T."/>
            <person name="Nagasato C."/>
            <person name="Napoli C.A."/>
            <person name="Nelson D.R."/>
            <person name="Nyvall-Collen P."/>
            <person name="Peters A.F."/>
            <person name="Pommier C."/>
            <person name="Potin P."/>
            <person name="Poulain J."/>
            <person name="Quesneville H."/>
            <person name="Read B."/>
            <person name="Rensing S.A."/>
            <person name="Ritter A."/>
            <person name="Rousvoal S."/>
            <person name="Samanta M."/>
            <person name="Samson G."/>
            <person name="Schroeder D.C."/>
            <person name="Segurens B."/>
            <person name="Strittmatter M."/>
            <person name="Tonon T."/>
            <person name="Tregear J.W."/>
            <person name="Valentin K."/>
            <person name="von Dassow P."/>
            <person name="Yamagishi T."/>
            <person name="Van de Peer Y."/>
            <person name="Wincker P."/>
        </authorList>
    </citation>
    <scope>NUCLEOTIDE SEQUENCE [LARGE SCALE GENOMIC DNA]</scope>
    <source>
        <strain evidence="3">Ec32 / CCAP1310/4</strain>
    </source>
</reference>
<proteinExistence type="predicted"/>
<keyword evidence="3" id="KW-1185">Reference proteome</keyword>
<evidence type="ECO:0000313" key="2">
    <source>
        <dbReference type="EMBL" id="CBN79592.1"/>
    </source>
</evidence>
<dbReference type="Proteomes" id="UP000002630">
    <property type="component" value="Linkage Group LG09"/>
</dbReference>
<name>D8LCS9_ECTSI</name>
<feature type="region of interest" description="Disordered" evidence="1">
    <location>
        <begin position="1"/>
        <end position="81"/>
    </location>
</feature>
<organism evidence="2 3">
    <name type="scientific">Ectocarpus siliculosus</name>
    <name type="common">Brown alga</name>
    <name type="synonym">Conferva siliculosa</name>
    <dbReference type="NCBI Taxonomy" id="2880"/>
    <lineage>
        <taxon>Eukaryota</taxon>
        <taxon>Sar</taxon>
        <taxon>Stramenopiles</taxon>
        <taxon>Ochrophyta</taxon>
        <taxon>PX clade</taxon>
        <taxon>Phaeophyceae</taxon>
        <taxon>Ectocarpales</taxon>
        <taxon>Ectocarpaceae</taxon>
        <taxon>Ectocarpus</taxon>
    </lineage>
</organism>
<dbReference type="EMBL" id="FN647789">
    <property type="protein sequence ID" value="CBN79592.1"/>
    <property type="molecule type" value="Genomic_DNA"/>
</dbReference>
<gene>
    <name evidence="2" type="ORF">Esi_0011_0210</name>
</gene>
<protein>
    <submittedName>
        <fullName evidence="2">Uncharacterized protein</fullName>
    </submittedName>
</protein>